<gene>
    <name evidence="1" type="ORF">Ga0061065_104172</name>
</gene>
<dbReference type="InterPro" id="IPR024747">
    <property type="entry name" value="Pyridox_Oxase-rel"/>
</dbReference>
<dbReference type="STRING" id="1137284.GCA_001418205_01592"/>
<keyword evidence="2" id="KW-1185">Reference proteome</keyword>
<dbReference type="PANTHER" id="PTHR34071:SF2">
    <property type="entry name" value="FLAVIN-NUCLEOTIDE-BINDING PROTEIN"/>
    <property type="match status" value="1"/>
</dbReference>
<proteinExistence type="predicted"/>
<evidence type="ECO:0000313" key="1">
    <source>
        <dbReference type="EMBL" id="CUB03741.1"/>
    </source>
</evidence>
<protein>
    <submittedName>
        <fullName evidence="1">Nitroimidazol reductase NimA or a related FMN-containing flavoprotein, pyridoxamine 5'-phosphate oxidase superfamily</fullName>
    </submittedName>
</protein>
<dbReference type="Proteomes" id="UP000182769">
    <property type="component" value="Unassembled WGS sequence"/>
</dbReference>
<name>A0A0K6IKY7_9GAMM</name>
<evidence type="ECO:0000313" key="2">
    <source>
        <dbReference type="Proteomes" id="UP000182769"/>
    </source>
</evidence>
<dbReference type="InterPro" id="IPR012349">
    <property type="entry name" value="Split_barrel_FMN-bd"/>
</dbReference>
<dbReference type="AlphaFoldDB" id="A0A0K6IKY7"/>
<dbReference type="EMBL" id="CYHG01000004">
    <property type="protein sequence ID" value="CUB03741.1"/>
    <property type="molecule type" value="Genomic_DNA"/>
</dbReference>
<accession>A0A0K6IKY7</accession>
<dbReference type="Gene3D" id="2.30.110.10">
    <property type="entry name" value="Electron Transport, Fmn-binding Protein, Chain A"/>
    <property type="match status" value="1"/>
</dbReference>
<dbReference type="OrthoDB" id="116031at2"/>
<dbReference type="RefSeq" id="WP_055462696.1">
    <property type="nucleotide sequence ID" value="NZ_CYHG01000004.1"/>
</dbReference>
<dbReference type="SUPFAM" id="SSF50475">
    <property type="entry name" value="FMN-binding split barrel"/>
    <property type="match status" value="1"/>
</dbReference>
<sequence>MSESLQTPTSTVKRGPKRAQYDAETAYNIIDSTLLCHIGQQVNGQVFVTPTCHWREGDYLYWHAHSKARNTHGAVKEAQKVCINICELDGLVLARSAFHHSVNYRSVTLFGIPETIEDYDEKVRHFELFINKVSPDRWSQLRPVTDQEVLATGLVRIKIDEASVKLRAEGVIDDEADMDWPVWAGVMPLAKQWQPLQQDSAQNKDYLAPQAPKAI</sequence>
<reference evidence="2" key="1">
    <citation type="submission" date="2015-08" db="EMBL/GenBank/DDBJ databases">
        <authorList>
            <person name="Varghese N."/>
        </authorList>
    </citation>
    <scope>NUCLEOTIDE SEQUENCE [LARGE SCALE GENOMIC DNA]</scope>
    <source>
        <strain evidence="2">JCM 18476</strain>
    </source>
</reference>
<organism evidence="1 2">
    <name type="scientific">Marinomonas fungiae</name>
    <dbReference type="NCBI Taxonomy" id="1137284"/>
    <lineage>
        <taxon>Bacteria</taxon>
        <taxon>Pseudomonadati</taxon>
        <taxon>Pseudomonadota</taxon>
        <taxon>Gammaproteobacteria</taxon>
        <taxon>Oceanospirillales</taxon>
        <taxon>Oceanospirillaceae</taxon>
        <taxon>Marinomonas</taxon>
    </lineage>
</organism>
<dbReference type="PANTHER" id="PTHR34071">
    <property type="entry name" value="5-NITROIMIDAZOLE ANTIBIOTICS RESISTANCE PROTEIN, NIMA-FAMILY-RELATED PROTEIN-RELATED"/>
    <property type="match status" value="1"/>
</dbReference>
<dbReference type="Pfam" id="PF12900">
    <property type="entry name" value="Pyridox_ox_2"/>
    <property type="match status" value="1"/>
</dbReference>